<evidence type="ECO:0000313" key="3">
    <source>
        <dbReference type="EMBL" id="QCT07216.1"/>
    </source>
</evidence>
<feature type="transmembrane region" description="Helical" evidence="1">
    <location>
        <begin position="369"/>
        <end position="388"/>
    </location>
</feature>
<dbReference type="EMBL" id="CP039381">
    <property type="protein sequence ID" value="QCT07216.1"/>
    <property type="molecule type" value="Genomic_DNA"/>
</dbReference>
<keyword evidence="1" id="KW-0812">Transmembrane</keyword>
<keyword evidence="2" id="KW-0732">Signal</keyword>
<dbReference type="RefSeq" id="WP_138157259.1">
    <property type="nucleotide sequence ID" value="NZ_CP039381.1"/>
</dbReference>
<keyword evidence="4" id="KW-1185">Reference proteome</keyword>
<dbReference type="KEGG" id="ruj:E5Z56_07530"/>
<protein>
    <submittedName>
        <fullName evidence="3">Uncharacterized protein</fullName>
    </submittedName>
</protein>
<name>A0A4P8XVT1_9FIRM</name>
<gene>
    <name evidence="3" type="ORF">E5Z56_07530</name>
</gene>
<dbReference type="AlphaFoldDB" id="A0A4P8XVT1"/>
<reference evidence="3 4" key="1">
    <citation type="submission" date="2019-04" db="EMBL/GenBank/DDBJ databases">
        <authorList>
            <person name="Embree M."/>
            <person name="Gaffney J.R."/>
        </authorList>
    </citation>
    <scope>NUCLEOTIDE SEQUENCE [LARGE SCALE GENOMIC DNA]</scope>
    <source>
        <strain evidence="3 4">JE7A12</strain>
    </source>
</reference>
<organism evidence="3 4">
    <name type="scientific">Ruminococcus bovis</name>
    <dbReference type="NCBI Taxonomy" id="2564099"/>
    <lineage>
        <taxon>Bacteria</taxon>
        <taxon>Bacillati</taxon>
        <taxon>Bacillota</taxon>
        <taxon>Clostridia</taxon>
        <taxon>Eubacteriales</taxon>
        <taxon>Oscillospiraceae</taxon>
        <taxon>Ruminococcus</taxon>
    </lineage>
</organism>
<sequence length="409" mass="46610">MRKRLISVFTIVFILMNIFSVCYVANAEETTSNTTSSTRKYLGETVYVGHSEGYSLNEKIEKDNPHFGWELGNFYVSGFTRAIDENTKNPIFLKNAGDKVTLSFSLAQDISKLNGKDGLTISEDNGGYDEEFGIERTYFGKGMLITRYTDYQGKKHKPVLYKDYLKGVKNGADTTIQLCEEGDYEVTLDYQIDIGDSWWEFWKQSAYDYKIAFNFSVRNGNCMIFPREVSTKNELGNKAFSEKGFYLDFAKSRYLDIDVKKQILNKNGDKLVEDTRFNKPGADGDTYTDEGVYTITAKNRYTSQTTTKVIYVGTDDLLKAYATTQLSLKELKKQMDKGNTINSDGTIKYVSKNSKIKSNDQNESLNKNIIIIIAISVLVVLIIVFIIVKIHRKKKCAKNENKVKKDRVD</sequence>
<feature type="chain" id="PRO_5020417525" evidence="2">
    <location>
        <begin position="28"/>
        <end position="409"/>
    </location>
</feature>
<accession>A0A4P8XVT1</accession>
<keyword evidence="1" id="KW-1133">Transmembrane helix</keyword>
<dbReference type="Proteomes" id="UP000301475">
    <property type="component" value="Chromosome"/>
</dbReference>
<feature type="signal peptide" evidence="2">
    <location>
        <begin position="1"/>
        <end position="27"/>
    </location>
</feature>
<evidence type="ECO:0000256" key="2">
    <source>
        <dbReference type="SAM" id="SignalP"/>
    </source>
</evidence>
<keyword evidence="1" id="KW-0472">Membrane</keyword>
<evidence type="ECO:0000256" key="1">
    <source>
        <dbReference type="SAM" id="Phobius"/>
    </source>
</evidence>
<evidence type="ECO:0000313" key="4">
    <source>
        <dbReference type="Proteomes" id="UP000301475"/>
    </source>
</evidence>
<dbReference type="OrthoDB" id="3196529at2"/>
<proteinExistence type="predicted"/>